<sequence>MAERIKPERAGLPREKRECLQRGYWDPLESFHWQLEGISF</sequence>
<protein>
    <submittedName>
        <fullName evidence="1">Uncharacterized protein</fullName>
    </submittedName>
</protein>
<reference evidence="1" key="1">
    <citation type="journal article" date="2014" name="Front. Microbiol.">
        <title>High frequency of phylogenetically diverse reductive dehalogenase-homologous genes in deep subseafloor sedimentary metagenomes.</title>
        <authorList>
            <person name="Kawai M."/>
            <person name="Futagami T."/>
            <person name="Toyoda A."/>
            <person name="Takaki Y."/>
            <person name="Nishi S."/>
            <person name="Hori S."/>
            <person name="Arai W."/>
            <person name="Tsubouchi T."/>
            <person name="Morono Y."/>
            <person name="Uchiyama I."/>
            <person name="Ito T."/>
            <person name="Fujiyama A."/>
            <person name="Inagaki F."/>
            <person name="Takami H."/>
        </authorList>
    </citation>
    <scope>NUCLEOTIDE SEQUENCE</scope>
    <source>
        <strain evidence="1">Expedition CK06-06</strain>
    </source>
</reference>
<dbReference type="AlphaFoldDB" id="X1F0R3"/>
<name>X1F0R3_9ZZZZ</name>
<feature type="non-terminal residue" evidence="1">
    <location>
        <position position="40"/>
    </location>
</feature>
<comment type="caution">
    <text evidence="1">The sequence shown here is derived from an EMBL/GenBank/DDBJ whole genome shotgun (WGS) entry which is preliminary data.</text>
</comment>
<gene>
    <name evidence="1" type="ORF">S03H2_05454</name>
</gene>
<accession>X1F0R3</accession>
<evidence type="ECO:0000313" key="1">
    <source>
        <dbReference type="EMBL" id="GAH26170.1"/>
    </source>
</evidence>
<proteinExistence type="predicted"/>
<dbReference type="EMBL" id="BARU01002276">
    <property type="protein sequence ID" value="GAH26170.1"/>
    <property type="molecule type" value="Genomic_DNA"/>
</dbReference>
<organism evidence="1">
    <name type="scientific">marine sediment metagenome</name>
    <dbReference type="NCBI Taxonomy" id="412755"/>
    <lineage>
        <taxon>unclassified sequences</taxon>
        <taxon>metagenomes</taxon>
        <taxon>ecological metagenomes</taxon>
    </lineage>
</organism>